<evidence type="ECO:0000256" key="2">
    <source>
        <dbReference type="ARBA" id="ARBA00008829"/>
    </source>
</evidence>
<dbReference type="GO" id="GO:0004157">
    <property type="term" value="F:dihydropyrimidinase activity"/>
    <property type="evidence" value="ECO:0007669"/>
    <property type="project" value="UniProtKB-EC"/>
</dbReference>
<dbReference type="NCBIfam" id="TIGR02033">
    <property type="entry name" value="D-hydantoinase"/>
    <property type="match status" value="1"/>
</dbReference>
<dbReference type="PANTHER" id="PTHR11647:SF1">
    <property type="entry name" value="COLLAPSIN RESPONSE MEDIATOR PROTEIN"/>
    <property type="match status" value="1"/>
</dbReference>
<dbReference type="CDD" id="cd01314">
    <property type="entry name" value="D-HYD"/>
    <property type="match status" value="1"/>
</dbReference>
<comment type="caution">
    <text evidence="6">The sequence shown here is derived from an EMBL/GenBank/DDBJ whole genome shotgun (WGS) entry which is preliminary data.</text>
</comment>
<accession>A0ABS8HRM8</accession>
<proteinExistence type="inferred from homology"/>
<dbReference type="InterPro" id="IPR011778">
    <property type="entry name" value="Hydantoinase/dihydroPyrase"/>
</dbReference>
<dbReference type="PANTHER" id="PTHR11647">
    <property type="entry name" value="HYDRANTOINASE/DIHYDROPYRIMIDINASE FAMILY MEMBER"/>
    <property type="match status" value="1"/>
</dbReference>
<dbReference type="SUPFAM" id="SSF51556">
    <property type="entry name" value="Metallo-dependent hydrolases"/>
    <property type="match status" value="1"/>
</dbReference>
<dbReference type="InterPro" id="IPR050378">
    <property type="entry name" value="Metallo-dep_Hydrolases_sf"/>
</dbReference>
<name>A0ABS8HRM8_9FIRM</name>
<keyword evidence="7" id="KW-1185">Reference proteome</keyword>
<dbReference type="Gene3D" id="3.20.20.140">
    <property type="entry name" value="Metal-dependent hydrolases"/>
    <property type="match status" value="1"/>
</dbReference>
<keyword evidence="3" id="KW-0479">Metal-binding</keyword>
<evidence type="ECO:0000256" key="1">
    <source>
        <dbReference type="ARBA" id="ARBA00001947"/>
    </source>
</evidence>
<dbReference type="Proteomes" id="UP001165492">
    <property type="component" value="Unassembled WGS sequence"/>
</dbReference>
<dbReference type="Pfam" id="PF01979">
    <property type="entry name" value="Amidohydro_1"/>
    <property type="match status" value="1"/>
</dbReference>
<comment type="cofactor">
    <cofactor evidence="1">
        <name>Zn(2+)</name>
        <dbReference type="ChEBI" id="CHEBI:29105"/>
    </cofactor>
</comment>
<protein>
    <submittedName>
        <fullName evidence="6">Dihydropyrimidinase</fullName>
        <ecNumber evidence="6">3.5.2.2</ecNumber>
    </submittedName>
</protein>
<keyword evidence="4 6" id="KW-0378">Hydrolase</keyword>
<sequence>MGIVLRGGTIVTAVDYYKADVRIEGEKIVAIGKEIILPEDIILDVEGHLLLPGGVDVHTHFDLPVGNTVTADDFTSGTQGAIMGGTTTIIDYATQFKGQTLKEALTNWHAKAQGACYVDYGFHMAITEWNDDIAEEIGWLSQSAGVTSIKLYMAYKNLLQVDDDILFQALVKSKQCGVLVCVHCENGDMIYNLVKRYRSQGNVAPYYHPLSRPIVAEEEAVYRIIALAHAAQSSVYIVHLSSNNALQVVMNAKCRGNRVYAETCPQYLLLDESFYSKDHFESAKYVISPPLRKKENQDFLWQGLHDGMLDVVATDHCSFNFHGQKDAGLHDFSMIPNGIPGVENRLGLLYTYGVVPGKISINTFVNVTATQPAKIFGLFPRKGTIAPGSDADIVVWDVNDVSVISAQAQQQRVDYTPYEGFQQKGKALHVFLRGQQVVQNGNLCDGDPQGIYLLRKLIR</sequence>
<reference evidence="6" key="1">
    <citation type="submission" date="2021-11" db="EMBL/GenBank/DDBJ databases">
        <title>Description of a new species Pelosinus isolated from the bottom sediments of Lake Baikal.</title>
        <authorList>
            <person name="Zakharyuk A."/>
        </authorList>
    </citation>
    <scope>NUCLEOTIDE SEQUENCE</scope>
    <source>
        <strain evidence="6">Bkl1</strain>
    </source>
</reference>
<evidence type="ECO:0000313" key="6">
    <source>
        <dbReference type="EMBL" id="MCC5465832.1"/>
    </source>
</evidence>
<comment type="similarity">
    <text evidence="2">Belongs to the metallo-dependent hydrolases superfamily. Hydantoinase/dihydropyrimidinase family.</text>
</comment>
<dbReference type="EMBL" id="JAJHJB010000012">
    <property type="protein sequence ID" value="MCC5465832.1"/>
    <property type="molecule type" value="Genomic_DNA"/>
</dbReference>
<feature type="domain" description="Amidohydrolase-related" evidence="5">
    <location>
        <begin position="50"/>
        <end position="437"/>
    </location>
</feature>
<dbReference type="InterPro" id="IPR032466">
    <property type="entry name" value="Metal_Hydrolase"/>
</dbReference>
<dbReference type="InterPro" id="IPR011059">
    <property type="entry name" value="Metal-dep_hydrolase_composite"/>
</dbReference>
<dbReference type="InterPro" id="IPR006680">
    <property type="entry name" value="Amidohydro-rel"/>
</dbReference>
<evidence type="ECO:0000256" key="4">
    <source>
        <dbReference type="ARBA" id="ARBA00022801"/>
    </source>
</evidence>
<evidence type="ECO:0000259" key="5">
    <source>
        <dbReference type="Pfam" id="PF01979"/>
    </source>
</evidence>
<dbReference type="Gene3D" id="2.30.40.10">
    <property type="entry name" value="Urease, subunit C, domain 1"/>
    <property type="match status" value="1"/>
</dbReference>
<dbReference type="SUPFAM" id="SSF51338">
    <property type="entry name" value="Composite domain of metallo-dependent hydrolases"/>
    <property type="match status" value="1"/>
</dbReference>
<evidence type="ECO:0000256" key="3">
    <source>
        <dbReference type="ARBA" id="ARBA00022723"/>
    </source>
</evidence>
<dbReference type="RefSeq" id="WP_229535056.1">
    <property type="nucleotide sequence ID" value="NZ_JAJHJB010000012.1"/>
</dbReference>
<organism evidence="6 7">
    <name type="scientific">Pelosinus baikalensis</name>
    <dbReference type="NCBI Taxonomy" id="2892015"/>
    <lineage>
        <taxon>Bacteria</taxon>
        <taxon>Bacillati</taxon>
        <taxon>Bacillota</taxon>
        <taxon>Negativicutes</taxon>
        <taxon>Selenomonadales</taxon>
        <taxon>Sporomusaceae</taxon>
        <taxon>Pelosinus</taxon>
    </lineage>
</organism>
<dbReference type="EC" id="3.5.2.2" evidence="6"/>
<evidence type="ECO:0000313" key="7">
    <source>
        <dbReference type="Proteomes" id="UP001165492"/>
    </source>
</evidence>
<gene>
    <name evidence="6" type="primary">hydA</name>
    <name evidence="6" type="ORF">LMF89_10735</name>
</gene>